<keyword evidence="1" id="KW-0472">Membrane</keyword>
<dbReference type="RefSeq" id="WP_129871327.1">
    <property type="nucleotide sequence ID" value="NZ_JAXARY010000001.1"/>
</dbReference>
<protein>
    <submittedName>
        <fullName evidence="2">Uncharacterized protein</fullName>
    </submittedName>
</protein>
<feature type="transmembrane region" description="Helical" evidence="1">
    <location>
        <begin position="57"/>
        <end position="79"/>
    </location>
</feature>
<reference evidence="2 3" key="1">
    <citation type="submission" date="2023-11" db="EMBL/GenBank/DDBJ databases">
        <authorList>
            <person name="Ouyang M.-Y."/>
        </authorList>
    </citation>
    <scope>NUCLEOTIDE SEQUENCE [LARGE SCALE GENOMIC DNA]</scope>
    <source>
        <strain evidence="2 3">OY6</strain>
    </source>
</reference>
<keyword evidence="1" id="KW-1133">Transmembrane helix</keyword>
<name>A0ABU4U8F7_9GAMM</name>
<comment type="caution">
    <text evidence="2">The sequence shown here is derived from an EMBL/GenBank/DDBJ whole genome shotgun (WGS) entry which is preliminary data.</text>
</comment>
<organism evidence="2 3">
    <name type="scientific">Methylomonas defluvii</name>
    <dbReference type="NCBI Taxonomy" id="3045149"/>
    <lineage>
        <taxon>Bacteria</taxon>
        <taxon>Pseudomonadati</taxon>
        <taxon>Pseudomonadota</taxon>
        <taxon>Gammaproteobacteria</taxon>
        <taxon>Methylococcales</taxon>
        <taxon>Methylococcaceae</taxon>
        <taxon>Methylomonas</taxon>
    </lineage>
</organism>
<evidence type="ECO:0000256" key="1">
    <source>
        <dbReference type="SAM" id="Phobius"/>
    </source>
</evidence>
<evidence type="ECO:0000313" key="3">
    <source>
        <dbReference type="Proteomes" id="UP001284537"/>
    </source>
</evidence>
<sequence length="81" mass="8851">MYELLLLLAGAAIAIYIAARWLIYFVQINSWLALSLALLVLVLFSVGLWLKVRVCGYILAAIASAVCVFALSGNISVLFPY</sequence>
<dbReference type="Proteomes" id="UP001284537">
    <property type="component" value="Unassembled WGS sequence"/>
</dbReference>
<accession>A0ABU4U8F7</accession>
<proteinExistence type="predicted"/>
<feature type="transmembrane region" description="Helical" evidence="1">
    <location>
        <begin position="29"/>
        <end position="50"/>
    </location>
</feature>
<evidence type="ECO:0000313" key="2">
    <source>
        <dbReference type="EMBL" id="MDX8125705.1"/>
    </source>
</evidence>
<gene>
    <name evidence="2" type="ORF">QLH52_00260</name>
</gene>
<keyword evidence="1" id="KW-0812">Transmembrane</keyword>
<dbReference type="EMBL" id="JAXARY010000001">
    <property type="protein sequence ID" value="MDX8125705.1"/>
    <property type="molecule type" value="Genomic_DNA"/>
</dbReference>
<keyword evidence="3" id="KW-1185">Reference proteome</keyword>